<feature type="region of interest" description="Disordered" evidence="1">
    <location>
        <begin position="278"/>
        <end position="303"/>
    </location>
</feature>
<feature type="transmembrane region" description="Helical" evidence="2">
    <location>
        <begin position="136"/>
        <end position="153"/>
    </location>
</feature>
<dbReference type="RefSeq" id="WP_222722254.1">
    <property type="nucleotide sequence ID" value="NZ_BAAAOK010000013.1"/>
</dbReference>
<keyword evidence="2" id="KW-0812">Transmembrane</keyword>
<accession>A0ABR7LP29</accession>
<keyword evidence="2" id="KW-0472">Membrane</keyword>
<reference evidence="4 5" key="1">
    <citation type="submission" date="2020-06" db="EMBL/GenBank/DDBJ databases">
        <title>Actinomadura xiongansis sp. nov., isolated from soil of Baiyangdian.</title>
        <authorList>
            <person name="Zhang X."/>
        </authorList>
    </citation>
    <scope>NUCLEOTIDE SEQUENCE [LARGE SCALE GENOMIC DNA]</scope>
    <source>
        <strain evidence="4 5">HBUM206468</strain>
    </source>
</reference>
<dbReference type="CDD" id="cd03510">
    <property type="entry name" value="Rhizobitoxine-FADS-like"/>
    <property type="match status" value="1"/>
</dbReference>
<feature type="transmembrane region" description="Helical" evidence="2">
    <location>
        <begin position="159"/>
        <end position="177"/>
    </location>
</feature>
<dbReference type="InterPro" id="IPR005804">
    <property type="entry name" value="FA_desaturase_dom"/>
</dbReference>
<dbReference type="Proteomes" id="UP000805614">
    <property type="component" value="Unassembled WGS sequence"/>
</dbReference>
<dbReference type="PANTHER" id="PTHR19353:SF19">
    <property type="entry name" value="DELTA(5) FATTY ACID DESATURASE C-RELATED"/>
    <property type="match status" value="1"/>
</dbReference>
<organism evidence="4 5">
    <name type="scientific">Actinomadura alba</name>
    <dbReference type="NCBI Taxonomy" id="406431"/>
    <lineage>
        <taxon>Bacteria</taxon>
        <taxon>Bacillati</taxon>
        <taxon>Actinomycetota</taxon>
        <taxon>Actinomycetes</taxon>
        <taxon>Streptosporangiales</taxon>
        <taxon>Thermomonosporaceae</taxon>
        <taxon>Actinomadura</taxon>
    </lineage>
</organism>
<protein>
    <submittedName>
        <fullName evidence="4">Fatty acid desaturase family protein</fullName>
    </submittedName>
</protein>
<dbReference type="PANTHER" id="PTHR19353">
    <property type="entry name" value="FATTY ACID DESATURASE 2"/>
    <property type="match status" value="1"/>
</dbReference>
<name>A0ABR7LP29_9ACTN</name>
<proteinExistence type="predicted"/>
<sequence>MTIAEIIESPAFYILVALPVIGTRQRALATLLHEAAHGTLARSRRLNRFLGTYPSGYLILQSFAAYRRSHVRDHHGLFGDPQRDPDLRAHVQAGLYQRRSGRRFVVKFLLAPLVGTQTPAVLRELLHRRLVTHRSMGVLAYVAAVATAATMVGGGRLILVYWLVPLLIVFPLVNWYIELLEHFPLMAERSLDVRMTRHRAVGAVSKHFFGIHNEGYHLDHHLSPGIPFWNLPAAHAIRLRDPLYADAITATVPARGGIWAQFRDMISKVEHLPQMELPVNATSSTSEKPDGDRSIDAVSAEQR</sequence>
<dbReference type="InterPro" id="IPR012171">
    <property type="entry name" value="Fatty_acid_desaturase"/>
</dbReference>
<dbReference type="EMBL" id="JABVEC010000009">
    <property type="protein sequence ID" value="MBC6466609.1"/>
    <property type="molecule type" value="Genomic_DNA"/>
</dbReference>
<keyword evidence="2" id="KW-1133">Transmembrane helix</keyword>
<evidence type="ECO:0000256" key="1">
    <source>
        <dbReference type="SAM" id="MobiDB-lite"/>
    </source>
</evidence>
<feature type="domain" description="Fatty acid desaturase" evidence="3">
    <location>
        <begin position="15"/>
        <end position="241"/>
    </location>
</feature>
<evidence type="ECO:0000259" key="3">
    <source>
        <dbReference type="Pfam" id="PF00487"/>
    </source>
</evidence>
<evidence type="ECO:0000313" key="4">
    <source>
        <dbReference type="EMBL" id="MBC6466609.1"/>
    </source>
</evidence>
<gene>
    <name evidence="4" type="ORF">HKK74_14000</name>
</gene>
<evidence type="ECO:0000256" key="2">
    <source>
        <dbReference type="SAM" id="Phobius"/>
    </source>
</evidence>
<comment type="caution">
    <text evidence="4">The sequence shown here is derived from an EMBL/GenBank/DDBJ whole genome shotgun (WGS) entry which is preliminary data.</text>
</comment>
<evidence type="ECO:0000313" key="5">
    <source>
        <dbReference type="Proteomes" id="UP000805614"/>
    </source>
</evidence>
<dbReference type="Pfam" id="PF00487">
    <property type="entry name" value="FA_desaturase"/>
    <property type="match status" value="1"/>
</dbReference>
<keyword evidence="5" id="KW-1185">Reference proteome</keyword>